<gene>
    <name evidence="1" type="ORF">ACFHYQ_05050</name>
</gene>
<sequence>MTPRTAEGITAADRIAARLAEAQSVPDAANQRWQAQSLSRGPGGVALLHIERAHTGSSSWETAHTLVKAATSTQISAADDVGLYIGAPAISFVLHAAGADGVSRYRTAQTRLDEHVIRLVHRRVDAALARINRGEPAEFAEYDLFYGLTGIGALLLRFLPGSDALGRILSYLVRLTVPPRGDESREVPGWWVTHDPDPILPTPGGHANLGLAHGISGPLALLALATRRGIVVDRHLEAIERICDHLDRWRQESDSGPWWPQWIGREELRIGVPRQPGPGRPSWCYGTPGLVRAQQLAAIATRDTTRQLLAEKALVACLNDPCQLERLTDIGLCHGWAGLYQTASRAAADALRPDIGEKLPYLAERLVRCADNTERDPDGFLDGAVGLALALHGATRTAPPISGWDSCLLIA</sequence>
<reference evidence="1 2" key="1">
    <citation type="submission" date="2024-09" db="EMBL/GenBank/DDBJ databases">
        <authorList>
            <person name="Sun Q."/>
            <person name="Mori K."/>
        </authorList>
    </citation>
    <scope>NUCLEOTIDE SEQUENCE [LARGE SCALE GENOMIC DNA]</scope>
    <source>
        <strain evidence="1 2">TBRC 1851</strain>
    </source>
</reference>
<evidence type="ECO:0000313" key="2">
    <source>
        <dbReference type="Proteomes" id="UP001589870"/>
    </source>
</evidence>
<dbReference type="Proteomes" id="UP001589870">
    <property type="component" value="Unassembled WGS sequence"/>
</dbReference>
<dbReference type="InterPro" id="IPR007822">
    <property type="entry name" value="LANC-like"/>
</dbReference>
<dbReference type="EMBL" id="JBHMQT010000006">
    <property type="protein sequence ID" value="MFC0861662.1"/>
    <property type="molecule type" value="Genomic_DNA"/>
</dbReference>
<dbReference type="SMART" id="SM01260">
    <property type="entry name" value="LANC_like"/>
    <property type="match status" value="1"/>
</dbReference>
<accession>A0ABV6TZM5</accession>
<protein>
    <submittedName>
        <fullName evidence="1">Lanthionine synthetase C family protein</fullName>
    </submittedName>
</protein>
<organism evidence="1 2">
    <name type="scientific">Sphaerimonospora cavernae</name>
    <dbReference type="NCBI Taxonomy" id="1740611"/>
    <lineage>
        <taxon>Bacteria</taxon>
        <taxon>Bacillati</taxon>
        <taxon>Actinomycetota</taxon>
        <taxon>Actinomycetes</taxon>
        <taxon>Streptosporangiales</taxon>
        <taxon>Streptosporangiaceae</taxon>
        <taxon>Sphaerimonospora</taxon>
    </lineage>
</organism>
<dbReference type="InterPro" id="IPR033889">
    <property type="entry name" value="LanC"/>
</dbReference>
<evidence type="ECO:0000313" key="1">
    <source>
        <dbReference type="EMBL" id="MFC0861662.1"/>
    </source>
</evidence>
<proteinExistence type="predicted"/>
<dbReference type="PRINTS" id="PR01955">
    <property type="entry name" value="LANCFRANKIA"/>
</dbReference>
<dbReference type="Gene3D" id="1.50.10.20">
    <property type="match status" value="1"/>
</dbReference>
<dbReference type="RefSeq" id="WP_394299891.1">
    <property type="nucleotide sequence ID" value="NZ_JBHMQT010000006.1"/>
</dbReference>
<dbReference type="PRINTS" id="PR01950">
    <property type="entry name" value="LANCSUPER"/>
</dbReference>
<dbReference type="SUPFAM" id="SSF158745">
    <property type="entry name" value="LanC-like"/>
    <property type="match status" value="1"/>
</dbReference>
<keyword evidence="2" id="KW-1185">Reference proteome</keyword>
<name>A0ABV6TZM5_9ACTN</name>
<dbReference type="Pfam" id="PF05147">
    <property type="entry name" value="LANC_like"/>
    <property type="match status" value="1"/>
</dbReference>
<comment type="caution">
    <text evidence="1">The sequence shown here is derived from an EMBL/GenBank/DDBJ whole genome shotgun (WGS) entry which is preliminary data.</text>
</comment>
<dbReference type="CDD" id="cd04793">
    <property type="entry name" value="LanC"/>
    <property type="match status" value="1"/>
</dbReference>